<accession>A0A7X0REB2</accession>
<dbReference type="EMBL" id="JACKXE010000001">
    <property type="protein sequence ID" value="MBB6626716.1"/>
    <property type="molecule type" value="Genomic_DNA"/>
</dbReference>
<dbReference type="AlphaFoldDB" id="A0A7X0REB2"/>
<gene>
    <name evidence="1" type="ORF">H5V45_05200</name>
</gene>
<name>A0A7X0REB2_9ACTN</name>
<protein>
    <submittedName>
        <fullName evidence="1">Uncharacterized protein</fullName>
    </submittedName>
</protein>
<dbReference type="RefSeq" id="WP_185251957.1">
    <property type="nucleotide sequence ID" value="NZ_JACKXE010000001.1"/>
</dbReference>
<dbReference type="Proteomes" id="UP000523955">
    <property type="component" value="Unassembled WGS sequence"/>
</dbReference>
<keyword evidence="2" id="KW-1185">Reference proteome</keyword>
<sequence>MSSFGSQHRHVMPDGVVVERLPLGYAAGRWWATFVYAPPAGRTFEAAESRRIGYTAWVHEPDGLLDCVSGAGGGNDDQFEHTWELVDKGATRVSVGYGTGEADEVGSEQLVLEPGDRDPAFAVRLPDGSLVERLPLGHARGSWRLRWVRSDVPAAEVARAYDQDEDDDGSMIRPGDRFVRLRYVDAPRWMGAGGAVGGAVQPFFTSVPDSVTHVEVDYLLDDELVATEVVPLPPSP</sequence>
<reference evidence="1 2" key="1">
    <citation type="submission" date="2020-08" db="EMBL/GenBank/DDBJ databases">
        <authorList>
            <person name="Seo M.-J."/>
        </authorList>
    </citation>
    <scope>NUCLEOTIDE SEQUENCE [LARGE SCALE GENOMIC DNA]</scope>
    <source>
        <strain evidence="1 2">KIGAM211</strain>
    </source>
</reference>
<comment type="caution">
    <text evidence="1">The sequence shown here is derived from an EMBL/GenBank/DDBJ whole genome shotgun (WGS) entry which is preliminary data.</text>
</comment>
<evidence type="ECO:0000313" key="1">
    <source>
        <dbReference type="EMBL" id="MBB6626716.1"/>
    </source>
</evidence>
<proteinExistence type="predicted"/>
<evidence type="ECO:0000313" key="2">
    <source>
        <dbReference type="Proteomes" id="UP000523955"/>
    </source>
</evidence>
<organism evidence="1 2">
    <name type="scientific">Nocardioides luti</name>
    <dbReference type="NCBI Taxonomy" id="2761101"/>
    <lineage>
        <taxon>Bacteria</taxon>
        <taxon>Bacillati</taxon>
        <taxon>Actinomycetota</taxon>
        <taxon>Actinomycetes</taxon>
        <taxon>Propionibacteriales</taxon>
        <taxon>Nocardioidaceae</taxon>
        <taxon>Nocardioides</taxon>
    </lineage>
</organism>